<reference evidence="2 3" key="1">
    <citation type="submission" date="2020-03" db="EMBL/GenBank/DDBJ databases">
        <authorList>
            <person name="Sun Q."/>
        </authorList>
    </citation>
    <scope>NUCLEOTIDE SEQUENCE [LARGE SCALE GENOMIC DNA]</scope>
    <source>
        <strain evidence="2 3">KACC 21451</strain>
    </source>
</reference>
<dbReference type="EMBL" id="JAAVUM010000017">
    <property type="protein sequence ID" value="NKE07532.1"/>
    <property type="molecule type" value="Genomic_DNA"/>
</dbReference>
<keyword evidence="1" id="KW-0472">Membrane</keyword>
<comment type="caution">
    <text evidence="2">The sequence shown here is derived from an EMBL/GenBank/DDBJ whole genome shotgun (WGS) entry which is preliminary data.</text>
</comment>
<feature type="transmembrane region" description="Helical" evidence="1">
    <location>
        <begin position="12"/>
        <end position="32"/>
    </location>
</feature>
<accession>A0A846TPB8</accession>
<proteinExistence type="predicted"/>
<keyword evidence="1" id="KW-1133">Transmembrane helix</keyword>
<sequence>MSKDKDSLILRRWLFIFISFAITGALFLLIDITWVRKTLSVIMLLMGFVAAGFVYQFYETWLNNLGKKKDGK</sequence>
<evidence type="ECO:0000256" key="1">
    <source>
        <dbReference type="SAM" id="Phobius"/>
    </source>
</evidence>
<dbReference type="RefSeq" id="WP_167833927.1">
    <property type="nucleotide sequence ID" value="NZ_JAAVUM010000017.1"/>
</dbReference>
<organism evidence="2 3">
    <name type="scientific">Mesobacillus selenatarsenatis</name>
    <dbReference type="NCBI Taxonomy" id="388741"/>
    <lineage>
        <taxon>Bacteria</taxon>
        <taxon>Bacillati</taxon>
        <taxon>Bacillota</taxon>
        <taxon>Bacilli</taxon>
        <taxon>Bacillales</taxon>
        <taxon>Bacillaceae</taxon>
        <taxon>Mesobacillus</taxon>
    </lineage>
</organism>
<dbReference type="AlphaFoldDB" id="A0A846TPB8"/>
<name>A0A846TPB8_9BACI</name>
<dbReference type="Proteomes" id="UP000587942">
    <property type="component" value="Unassembled WGS sequence"/>
</dbReference>
<protein>
    <submittedName>
        <fullName evidence="2">Uncharacterized protein</fullName>
    </submittedName>
</protein>
<evidence type="ECO:0000313" key="3">
    <source>
        <dbReference type="Proteomes" id="UP000587942"/>
    </source>
</evidence>
<evidence type="ECO:0000313" key="2">
    <source>
        <dbReference type="EMBL" id="NKE07532.1"/>
    </source>
</evidence>
<gene>
    <name evidence="2" type="ORF">GWK17_18960</name>
</gene>
<keyword evidence="1" id="KW-0812">Transmembrane</keyword>
<feature type="transmembrane region" description="Helical" evidence="1">
    <location>
        <begin position="38"/>
        <end position="58"/>
    </location>
</feature>